<dbReference type="InParanoid" id="A0A5J5EM14"/>
<dbReference type="Proteomes" id="UP000326924">
    <property type="component" value="Unassembled WGS sequence"/>
</dbReference>
<proteinExistence type="predicted"/>
<comment type="caution">
    <text evidence="1">The sequence shown here is derived from an EMBL/GenBank/DDBJ whole genome shotgun (WGS) entry which is preliminary data.</text>
</comment>
<accession>A0A5J5EM14</accession>
<reference evidence="1 2" key="1">
    <citation type="submission" date="2019-09" db="EMBL/GenBank/DDBJ databases">
        <title>Draft genome of the ectomycorrhizal ascomycete Sphaerosporella brunnea.</title>
        <authorList>
            <consortium name="DOE Joint Genome Institute"/>
            <person name="Benucci G.M."/>
            <person name="Marozzi G."/>
            <person name="Antonielli L."/>
            <person name="Sanchez S."/>
            <person name="Marco P."/>
            <person name="Wang X."/>
            <person name="Falini L.B."/>
            <person name="Barry K."/>
            <person name="Haridas S."/>
            <person name="Lipzen A."/>
            <person name="Labutti K."/>
            <person name="Grigoriev I.V."/>
            <person name="Murat C."/>
            <person name="Martin F."/>
            <person name="Albertini E."/>
            <person name="Donnini D."/>
            <person name="Bonito G."/>
        </authorList>
    </citation>
    <scope>NUCLEOTIDE SEQUENCE [LARGE SCALE GENOMIC DNA]</scope>
    <source>
        <strain evidence="1 2">Sb_GMNB300</strain>
    </source>
</reference>
<dbReference type="AlphaFoldDB" id="A0A5J5EM14"/>
<keyword evidence="2" id="KW-1185">Reference proteome</keyword>
<gene>
    <name evidence="1" type="ORF">FN846DRAFT_292051</name>
</gene>
<evidence type="ECO:0000313" key="1">
    <source>
        <dbReference type="EMBL" id="KAA8896086.1"/>
    </source>
</evidence>
<organism evidence="1 2">
    <name type="scientific">Sphaerosporella brunnea</name>
    <dbReference type="NCBI Taxonomy" id="1250544"/>
    <lineage>
        <taxon>Eukaryota</taxon>
        <taxon>Fungi</taxon>
        <taxon>Dikarya</taxon>
        <taxon>Ascomycota</taxon>
        <taxon>Pezizomycotina</taxon>
        <taxon>Pezizomycetes</taxon>
        <taxon>Pezizales</taxon>
        <taxon>Pyronemataceae</taxon>
        <taxon>Sphaerosporella</taxon>
    </lineage>
</organism>
<sequence>MHPFQATAPRFVRLLLNASRSAASNSACVSSSTHASSSSSFSHISNHRRNLLTTKHSAMSTVLENVVSKSTGPCVGRQPRVPIASTLTSTASTGPISKRHTLIPIDTCLRPFHYRIIPVITKFHRPRSILTRTVQRAVKLGGKCFDASWSAKWRAGVRRRDVKSQKDVNATKMLETRWRRGRASAQAVAAVSISPLCLRIY</sequence>
<dbReference type="EMBL" id="VXIS01000228">
    <property type="protein sequence ID" value="KAA8896086.1"/>
    <property type="molecule type" value="Genomic_DNA"/>
</dbReference>
<protein>
    <submittedName>
        <fullName evidence="1">Uncharacterized protein</fullName>
    </submittedName>
</protein>
<name>A0A5J5EM14_9PEZI</name>
<evidence type="ECO:0000313" key="2">
    <source>
        <dbReference type="Proteomes" id="UP000326924"/>
    </source>
</evidence>